<evidence type="ECO:0000313" key="2">
    <source>
        <dbReference type="EMBL" id="JAD76423.1"/>
    </source>
</evidence>
<organism evidence="2">
    <name type="scientific">Arundo donax</name>
    <name type="common">Giant reed</name>
    <name type="synonym">Donax arundinaceus</name>
    <dbReference type="NCBI Taxonomy" id="35708"/>
    <lineage>
        <taxon>Eukaryota</taxon>
        <taxon>Viridiplantae</taxon>
        <taxon>Streptophyta</taxon>
        <taxon>Embryophyta</taxon>
        <taxon>Tracheophyta</taxon>
        <taxon>Spermatophyta</taxon>
        <taxon>Magnoliopsida</taxon>
        <taxon>Liliopsida</taxon>
        <taxon>Poales</taxon>
        <taxon>Poaceae</taxon>
        <taxon>PACMAD clade</taxon>
        <taxon>Arundinoideae</taxon>
        <taxon>Arundineae</taxon>
        <taxon>Arundo</taxon>
    </lineage>
</organism>
<reference evidence="2" key="2">
    <citation type="journal article" date="2015" name="Data Brief">
        <title>Shoot transcriptome of the giant reed, Arundo donax.</title>
        <authorList>
            <person name="Barrero R.A."/>
            <person name="Guerrero F.D."/>
            <person name="Moolhuijzen P."/>
            <person name="Goolsby J.A."/>
            <person name="Tidwell J."/>
            <person name="Bellgard S.E."/>
            <person name="Bellgard M.I."/>
        </authorList>
    </citation>
    <scope>NUCLEOTIDE SEQUENCE</scope>
    <source>
        <tissue evidence="2">Shoot tissue taken approximately 20 cm above the soil surface</tissue>
    </source>
</reference>
<feature type="region of interest" description="Disordered" evidence="1">
    <location>
        <begin position="165"/>
        <end position="209"/>
    </location>
</feature>
<dbReference type="PANTHER" id="PTHR34480:SF14">
    <property type="entry name" value="OS01G0967800 PROTEIN"/>
    <property type="match status" value="1"/>
</dbReference>
<name>A0A0A9CPQ8_ARUDO</name>
<dbReference type="PANTHER" id="PTHR34480">
    <property type="entry name" value="OS01G0967800 PROTEIN-RELATED"/>
    <property type="match status" value="1"/>
</dbReference>
<protein>
    <submittedName>
        <fullName evidence="2">Uncharacterized protein</fullName>
    </submittedName>
</protein>
<feature type="region of interest" description="Disordered" evidence="1">
    <location>
        <begin position="1"/>
        <end position="73"/>
    </location>
</feature>
<feature type="compositionally biased region" description="Polar residues" evidence="1">
    <location>
        <begin position="49"/>
        <end position="73"/>
    </location>
</feature>
<proteinExistence type="predicted"/>
<evidence type="ECO:0000256" key="1">
    <source>
        <dbReference type="SAM" id="MobiDB-lite"/>
    </source>
</evidence>
<feature type="compositionally biased region" description="Polar residues" evidence="1">
    <location>
        <begin position="110"/>
        <end position="128"/>
    </location>
</feature>
<accession>A0A0A9CPQ8</accession>
<sequence length="583" mass="67232">MMGDPPGIKEPTTTTTRPLRVAGENKHSRARSNNTSSSPRVSSLPRARGNTSSSPKDSSLRTGQQLRSTSSSCRRFSLLSISDANSQQKPGTGLALKGLSIGTPRKHQAVTGSNGETLQKQLPGTGSNRDMLKKNRADTGASGEVLQKQRAGTGSNREMLQKNRAVTGSSGETQKEHRTKKKMGGVSSGEMLQKKYGKKRTVHKQERDANEKRRLEEEMLKNVQEADRAIQQLNELGLGEDISYQEFEVYRERLPCRPPRVDTTTEPDNDQLVKLQVRNILYHIKFCKFTLERRKNGETYNAELEDDHPLYHLEEKLECLEEDVTQLEGDHLLNYLHKEGLLRQIENDDIFDWAFPYLTVAGLDDYQRLVPQNYGGCEYEDWDTYRRYFHSYEIELEYLRFWEELLKELKWMEDYVLMKRPSLTWGKICTRGCYQAIKIASRFSNITESLARGAYYDCIDTMCLDICWYKELDGVYFEIWQGINKLKMSFRDALDSVYKLDKFSLQHHKMKDALENDDDWSEMEKEFRTCTRGITAEMTEDKARELIADGIKNQRERPKFYAQYIRKKINIAGIIGVIPTVLP</sequence>
<feature type="region of interest" description="Disordered" evidence="1">
    <location>
        <begin position="105"/>
        <end position="144"/>
    </location>
</feature>
<reference evidence="2" key="1">
    <citation type="submission" date="2014-09" db="EMBL/GenBank/DDBJ databases">
        <authorList>
            <person name="Magalhaes I.L.F."/>
            <person name="Oliveira U."/>
            <person name="Santos F.R."/>
            <person name="Vidigal T.H.D.A."/>
            <person name="Brescovit A.D."/>
            <person name="Santos A.J."/>
        </authorList>
    </citation>
    <scope>NUCLEOTIDE SEQUENCE</scope>
    <source>
        <tissue evidence="2">Shoot tissue taken approximately 20 cm above the soil surface</tissue>
    </source>
</reference>
<dbReference type="EMBL" id="GBRH01221472">
    <property type="protein sequence ID" value="JAD76423.1"/>
    <property type="molecule type" value="Transcribed_RNA"/>
</dbReference>
<dbReference type="AlphaFoldDB" id="A0A0A9CPQ8"/>
<feature type="compositionally biased region" description="Low complexity" evidence="1">
    <location>
        <begin position="31"/>
        <end position="48"/>
    </location>
</feature>